<accession>A0AAU8GCD7</accession>
<name>A0AAU8GCD7_9CHLR</name>
<protein>
    <submittedName>
        <fullName evidence="2">MBL fold metallo-hydrolase</fullName>
    </submittedName>
</protein>
<proteinExistence type="predicted"/>
<evidence type="ECO:0000259" key="1">
    <source>
        <dbReference type="SMART" id="SM00849"/>
    </source>
</evidence>
<gene>
    <name evidence="2" type="ORF">ABV300_00815</name>
</gene>
<dbReference type="SUPFAM" id="SSF56281">
    <property type="entry name" value="Metallo-hydrolase/oxidoreductase"/>
    <property type="match status" value="1"/>
</dbReference>
<dbReference type="RefSeq" id="WP_353714681.1">
    <property type="nucleotide sequence ID" value="NZ_CP159307.1"/>
</dbReference>
<feature type="domain" description="Metallo-beta-lactamase" evidence="1">
    <location>
        <begin position="27"/>
        <end position="219"/>
    </location>
</feature>
<dbReference type="EMBL" id="CP159307">
    <property type="protein sequence ID" value="XCH33446.1"/>
    <property type="molecule type" value="Genomic_DNA"/>
</dbReference>
<sequence length="263" mass="28719">MTQSHGDSIIFLGTGGARIMVAHQILASGGLWLSLSGQNVLVDPGPGCIVQVNKRKLRAETLDAVLLSHRHLDHSGDVNVMIEAMTGGGFRGRGRFYAPADAFGPEPVMFSYLKKYLEEVIVLEEGGKYALDGLKFETPLKHRHPVETYGIVFHSGGKSITYITDTRYFDGLVNAYKESDLLIINVVLTEPRPTIDHLTLADAEKIIAGIKPKAAILTHFGMNVWRAHPWEAAAAISERTGIPVTAARDGMVFQLSNLDTDIN</sequence>
<reference evidence="2" key="1">
    <citation type="submission" date="2024-06" db="EMBL/GenBank/DDBJ databases">
        <title>A Novel Isolate, Dehalogenimonas sp. Strain 4OHTPN, Dechlorinates Aromatic 4 Hydroxy chlorothalonil by a Novel Reductive Dehalogenase.</title>
        <authorList>
            <person name="Liu G."/>
        </authorList>
    </citation>
    <scope>NUCLEOTIDE SEQUENCE</scope>
    <source>
        <strain evidence="2">4OHTPN</strain>
    </source>
</reference>
<dbReference type="CDD" id="cd07741">
    <property type="entry name" value="metallo-hydrolase-like_MBL-fold"/>
    <property type="match status" value="1"/>
</dbReference>
<dbReference type="SMART" id="SM00849">
    <property type="entry name" value="Lactamase_B"/>
    <property type="match status" value="1"/>
</dbReference>
<dbReference type="Pfam" id="PF12706">
    <property type="entry name" value="Lactamase_B_2"/>
    <property type="match status" value="1"/>
</dbReference>
<dbReference type="PANTHER" id="PTHR42663:SF6">
    <property type="entry name" value="HYDROLASE C777.06C-RELATED"/>
    <property type="match status" value="1"/>
</dbReference>
<dbReference type="AlphaFoldDB" id="A0AAU8GCD7"/>
<dbReference type="PANTHER" id="PTHR42663">
    <property type="entry name" value="HYDROLASE C777.06C-RELATED-RELATED"/>
    <property type="match status" value="1"/>
</dbReference>
<evidence type="ECO:0000313" key="2">
    <source>
        <dbReference type="EMBL" id="XCH33446.1"/>
    </source>
</evidence>
<dbReference type="InterPro" id="IPR036866">
    <property type="entry name" value="RibonucZ/Hydroxyglut_hydro"/>
</dbReference>
<dbReference type="Gene3D" id="3.60.15.10">
    <property type="entry name" value="Ribonuclease Z/Hydroxyacylglutathione hydrolase-like"/>
    <property type="match status" value="1"/>
</dbReference>
<organism evidence="2">
    <name type="scientific">Dehalogenimonas sp. 4OHTPN</name>
    <dbReference type="NCBI Taxonomy" id="3166643"/>
    <lineage>
        <taxon>Bacteria</taxon>
        <taxon>Bacillati</taxon>
        <taxon>Chloroflexota</taxon>
        <taxon>Dehalococcoidia</taxon>
        <taxon>Dehalococcoidales</taxon>
        <taxon>Dehalococcoidaceae</taxon>
        <taxon>Dehalogenimonas</taxon>
    </lineage>
</organism>
<dbReference type="InterPro" id="IPR001279">
    <property type="entry name" value="Metallo-B-lactamas"/>
</dbReference>